<accession>A0A9W6KKZ7</accession>
<dbReference type="InterPro" id="IPR001647">
    <property type="entry name" value="HTH_TetR"/>
</dbReference>
<dbReference type="SUPFAM" id="SSF48498">
    <property type="entry name" value="Tetracyclin repressor-like, C-terminal domain"/>
    <property type="match status" value="1"/>
</dbReference>
<name>A0A9W6KKZ7_9ACTN</name>
<reference evidence="5" key="1">
    <citation type="journal article" date="2014" name="Int. J. Syst. Evol. Microbiol.">
        <title>Complete genome sequence of Corynebacterium casei LMG S-19264T (=DSM 44701T), isolated from a smear-ripened cheese.</title>
        <authorList>
            <consortium name="US DOE Joint Genome Institute (JGI-PGF)"/>
            <person name="Walter F."/>
            <person name="Albersmeier A."/>
            <person name="Kalinowski J."/>
            <person name="Ruckert C."/>
        </authorList>
    </citation>
    <scope>NUCLEOTIDE SEQUENCE</scope>
    <source>
        <strain evidence="5">VKM Ac-1321</strain>
    </source>
</reference>
<comment type="caution">
    <text evidence="5">The sequence shown here is derived from an EMBL/GenBank/DDBJ whole genome shotgun (WGS) entry which is preliminary data.</text>
</comment>
<keyword evidence="1 2" id="KW-0238">DNA-binding</keyword>
<dbReference type="Proteomes" id="UP001143480">
    <property type="component" value="Unassembled WGS sequence"/>
</dbReference>
<dbReference type="Pfam" id="PF00440">
    <property type="entry name" value="TetR_N"/>
    <property type="match status" value="1"/>
</dbReference>
<reference evidence="5" key="2">
    <citation type="submission" date="2023-01" db="EMBL/GenBank/DDBJ databases">
        <authorList>
            <person name="Sun Q."/>
            <person name="Evtushenko L."/>
        </authorList>
    </citation>
    <scope>NUCLEOTIDE SEQUENCE</scope>
    <source>
        <strain evidence="5">VKM Ac-1321</strain>
    </source>
</reference>
<dbReference type="EMBL" id="BSFP01000029">
    <property type="protein sequence ID" value="GLL03108.1"/>
    <property type="molecule type" value="Genomic_DNA"/>
</dbReference>
<organism evidence="5 6">
    <name type="scientific">Dactylosporangium matsuzakiense</name>
    <dbReference type="NCBI Taxonomy" id="53360"/>
    <lineage>
        <taxon>Bacteria</taxon>
        <taxon>Bacillati</taxon>
        <taxon>Actinomycetota</taxon>
        <taxon>Actinomycetes</taxon>
        <taxon>Micromonosporales</taxon>
        <taxon>Micromonosporaceae</taxon>
        <taxon>Dactylosporangium</taxon>
    </lineage>
</organism>
<dbReference type="PANTHER" id="PTHR30055:SF209">
    <property type="entry name" value="POSSIBLE TRANSCRIPTIONAL REGULATORY PROTEIN (PROBABLY TETR-FAMILY)"/>
    <property type="match status" value="1"/>
</dbReference>
<feature type="DNA-binding region" description="H-T-H motif" evidence="2">
    <location>
        <begin position="46"/>
        <end position="65"/>
    </location>
</feature>
<gene>
    <name evidence="5" type="ORF">GCM10017581_048510</name>
</gene>
<sequence>MSRRKPAPLPLLDQPPAERADAARNRQRLVDAAQRIVAAKGVAGLALDEVARAAGVGVGTAYRRFGDVSGLAYTLLEEAEVRFQEAFLAGPAPLGPGAGPEDRVRAFVHALLDLQEEQWDLRLLASVKTPHGYAGGPYSAYHLHLANLLAAAHRDLDPRYAASALLALMQPSLLDHQRRTLGLSLEQIRAGLDRFVAGLLDRP</sequence>
<evidence type="ECO:0000313" key="5">
    <source>
        <dbReference type="EMBL" id="GLL03108.1"/>
    </source>
</evidence>
<evidence type="ECO:0000259" key="4">
    <source>
        <dbReference type="PROSITE" id="PS50977"/>
    </source>
</evidence>
<dbReference type="GO" id="GO:0003700">
    <property type="term" value="F:DNA-binding transcription factor activity"/>
    <property type="evidence" value="ECO:0007669"/>
    <property type="project" value="TreeGrafter"/>
</dbReference>
<evidence type="ECO:0000313" key="6">
    <source>
        <dbReference type="Proteomes" id="UP001143480"/>
    </source>
</evidence>
<feature type="domain" description="HTH tetR-type" evidence="4">
    <location>
        <begin position="23"/>
        <end position="83"/>
    </location>
</feature>
<evidence type="ECO:0000256" key="3">
    <source>
        <dbReference type="SAM" id="MobiDB-lite"/>
    </source>
</evidence>
<dbReference type="GO" id="GO:0000976">
    <property type="term" value="F:transcription cis-regulatory region binding"/>
    <property type="evidence" value="ECO:0007669"/>
    <property type="project" value="TreeGrafter"/>
</dbReference>
<dbReference type="AlphaFoldDB" id="A0A9W6KKZ7"/>
<dbReference type="RefSeq" id="WP_223105028.1">
    <property type="nucleotide sequence ID" value="NZ_BAAAXA010000001.1"/>
</dbReference>
<dbReference type="PANTHER" id="PTHR30055">
    <property type="entry name" value="HTH-TYPE TRANSCRIPTIONAL REGULATOR RUTR"/>
    <property type="match status" value="1"/>
</dbReference>
<dbReference type="PROSITE" id="PS50977">
    <property type="entry name" value="HTH_TETR_2"/>
    <property type="match status" value="1"/>
</dbReference>
<protein>
    <submittedName>
        <fullName evidence="5">TetR family transcriptional regulator</fullName>
    </submittedName>
</protein>
<dbReference type="Gene3D" id="1.10.357.10">
    <property type="entry name" value="Tetracycline Repressor, domain 2"/>
    <property type="match status" value="1"/>
</dbReference>
<keyword evidence="6" id="KW-1185">Reference proteome</keyword>
<evidence type="ECO:0000256" key="2">
    <source>
        <dbReference type="PROSITE-ProRule" id="PRU00335"/>
    </source>
</evidence>
<dbReference type="InterPro" id="IPR036271">
    <property type="entry name" value="Tet_transcr_reg_TetR-rel_C_sf"/>
</dbReference>
<dbReference type="InterPro" id="IPR009057">
    <property type="entry name" value="Homeodomain-like_sf"/>
</dbReference>
<dbReference type="SUPFAM" id="SSF46689">
    <property type="entry name" value="Homeodomain-like"/>
    <property type="match status" value="1"/>
</dbReference>
<proteinExistence type="predicted"/>
<feature type="region of interest" description="Disordered" evidence="3">
    <location>
        <begin position="1"/>
        <end position="23"/>
    </location>
</feature>
<evidence type="ECO:0000256" key="1">
    <source>
        <dbReference type="ARBA" id="ARBA00023125"/>
    </source>
</evidence>
<dbReference type="InterPro" id="IPR050109">
    <property type="entry name" value="HTH-type_TetR-like_transc_reg"/>
</dbReference>